<accession>A0AAE0YDS9</accession>
<feature type="transmembrane region" description="Helical" evidence="1">
    <location>
        <begin position="96"/>
        <end position="115"/>
    </location>
</feature>
<evidence type="ECO:0000313" key="2">
    <source>
        <dbReference type="EMBL" id="KAK3742504.1"/>
    </source>
</evidence>
<sequence>MGVNGISEGRAVLVPLGPTVVLIQIKRGKHNFFLALGKIVKILGSSRELNGAVSQRSFNQLCKYWSLRAVWTWPDCYPETSSADPTIYLPYRLPVLIFRGFALPSFVLIFSLLYIS</sequence>
<protein>
    <submittedName>
        <fullName evidence="2">Uncharacterized protein</fullName>
    </submittedName>
</protein>
<organism evidence="2 3">
    <name type="scientific">Elysia crispata</name>
    <name type="common">lettuce slug</name>
    <dbReference type="NCBI Taxonomy" id="231223"/>
    <lineage>
        <taxon>Eukaryota</taxon>
        <taxon>Metazoa</taxon>
        <taxon>Spiralia</taxon>
        <taxon>Lophotrochozoa</taxon>
        <taxon>Mollusca</taxon>
        <taxon>Gastropoda</taxon>
        <taxon>Heterobranchia</taxon>
        <taxon>Euthyneura</taxon>
        <taxon>Panpulmonata</taxon>
        <taxon>Sacoglossa</taxon>
        <taxon>Placobranchoidea</taxon>
        <taxon>Plakobranchidae</taxon>
        <taxon>Elysia</taxon>
    </lineage>
</organism>
<keyword evidence="1" id="KW-0472">Membrane</keyword>
<gene>
    <name evidence="2" type="ORF">RRG08_060006</name>
</gene>
<dbReference type="Proteomes" id="UP001283361">
    <property type="component" value="Unassembled WGS sequence"/>
</dbReference>
<keyword evidence="1" id="KW-0812">Transmembrane</keyword>
<keyword evidence="1" id="KW-1133">Transmembrane helix</keyword>
<name>A0AAE0YDS9_9GAST</name>
<reference evidence="2" key="1">
    <citation type="journal article" date="2023" name="G3 (Bethesda)">
        <title>A reference genome for the long-term kleptoplast-retaining sea slug Elysia crispata morphotype clarki.</title>
        <authorList>
            <person name="Eastman K.E."/>
            <person name="Pendleton A.L."/>
            <person name="Shaikh M.A."/>
            <person name="Suttiyut T."/>
            <person name="Ogas R."/>
            <person name="Tomko P."/>
            <person name="Gavelis G."/>
            <person name="Widhalm J.R."/>
            <person name="Wisecaver J.H."/>
        </authorList>
    </citation>
    <scope>NUCLEOTIDE SEQUENCE</scope>
    <source>
        <strain evidence="2">ECLA1</strain>
    </source>
</reference>
<dbReference type="EMBL" id="JAWDGP010006349">
    <property type="protein sequence ID" value="KAK3742504.1"/>
    <property type="molecule type" value="Genomic_DNA"/>
</dbReference>
<proteinExistence type="predicted"/>
<dbReference type="AlphaFoldDB" id="A0AAE0YDS9"/>
<keyword evidence="3" id="KW-1185">Reference proteome</keyword>
<evidence type="ECO:0000313" key="3">
    <source>
        <dbReference type="Proteomes" id="UP001283361"/>
    </source>
</evidence>
<comment type="caution">
    <text evidence="2">The sequence shown here is derived from an EMBL/GenBank/DDBJ whole genome shotgun (WGS) entry which is preliminary data.</text>
</comment>
<evidence type="ECO:0000256" key="1">
    <source>
        <dbReference type="SAM" id="Phobius"/>
    </source>
</evidence>